<proteinExistence type="predicted"/>
<protein>
    <submittedName>
        <fullName evidence="1">Uncharacterized protein</fullName>
    </submittedName>
</protein>
<reference evidence="1" key="1">
    <citation type="journal article" date="2020" name="Ecol. Evol.">
        <title>Genome structure and content of the rice root-knot nematode (Meloidogyne graminicola).</title>
        <authorList>
            <person name="Phan N.T."/>
            <person name="Danchin E.G.J."/>
            <person name="Klopp C."/>
            <person name="Perfus-Barbeoch L."/>
            <person name="Kozlowski D.K."/>
            <person name="Koutsovoulos G.D."/>
            <person name="Lopez-Roques C."/>
            <person name="Bouchez O."/>
            <person name="Zahm M."/>
            <person name="Besnard G."/>
            <person name="Bellafiore S."/>
        </authorList>
    </citation>
    <scope>NUCLEOTIDE SEQUENCE</scope>
    <source>
        <strain evidence="1">VN-18</strain>
    </source>
</reference>
<keyword evidence="2" id="KW-1185">Reference proteome</keyword>
<evidence type="ECO:0000313" key="2">
    <source>
        <dbReference type="Proteomes" id="UP000605970"/>
    </source>
</evidence>
<sequence length="22" mass="2738">MVIFFLILQQKLKLLKFLMKEI</sequence>
<accession>A0A8S9ZC19</accession>
<evidence type="ECO:0000313" key="1">
    <source>
        <dbReference type="EMBL" id="KAF7627156.1"/>
    </source>
</evidence>
<gene>
    <name evidence="1" type="ORF">Mgra_00009584</name>
</gene>
<dbReference type="Proteomes" id="UP000605970">
    <property type="component" value="Unassembled WGS sequence"/>
</dbReference>
<dbReference type="AlphaFoldDB" id="A0A8S9ZC19"/>
<name>A0A8S9ZC19_9BILA</name>
<dbReference type="EMBL" id="JABEBT010000165">
    <property type="protein sequence ID" value="KAF7627156.1"/>
    <property type="molecule type" value="Genomic_DNA"/>
</dbReference>
<comment type="caution">
    <text evidence="1">The sequence shown here is derived from an EMBL/GenBank/DDBJ whole genome shotgun (WGS) entry which is preliminary data.</text>
</comment>
<organism evidence="1 2">
    <name type="scientific">Meloidogyne graminicola</name>
    <dbReference type="NCBI Taxonomy" id="189291"/>
    <lineage>
        <taxon>Eukaryota</taxon>
        <taxon>Metazoa</taxon>
        <taxon>Ecdysozoa</taxon>
        <taxon>Nematoda</taxon>
        <taxon>Chromadorea</taxon>
        <taxon>Rhabditida</taxon>
        <taxon>Tylenchina</taxon>
        <taxon>Tylenchomorpha</taxon>
        <taxon>Tylenchoidea</taxon>
        <taxon>Meloidogynidae</taxon>
        <taxon>Meloidogyninae</taxon>
        <taxon>Meloidogyne</taxon>
    </lineage>
</organism>